<reference evidence="2 3" key="1">
    <citation type="submission" date="2016-02" db="EMBL/GenBank/DDBJ databases">
        <title>Anaerosporomusa subterraneum gen. nov., sp. nov., a spore-forming obligate anaerobe isolated from saprolite.</title>
        <authorList>
            <person name="Choi J.K."/>
            <person name="Shah M."/>
            <person name="Yee N."/>
        </authorList>
    </citation>
    <scope>NUCLEOTIDE SEQUENCE [LARGE SCALE GENOMIC DNA]</scope>
    <source>
        <strain evidence="2 3">RU4</strain>
    </source>
</reference>
<evidence type="ECO:0000313" key="3">
    <source>
        <dbReference type="Proteomes" id="UP000076268"/>
    </source>
</evidence>
<dbReference type="RefSeq" id="WP_066237380.1">
    <property type="nucleotide sequence ID" value="NZ_LSGP01000005.1"/>
</dbReference>
<protein>
    <submittedName>
        <fullName evidence="2">Uncharacterized protein</fullName>
    </submittedName>
</protein>
<organism evidence="2 3">
    <name type="scientific">Anaerosporomusa subterranea</name>
    <dbReference type="NCBI Taxonomy" id="1794912"/>
    <lineage>
        <taxon>Bacteria</taxon>
        <taxon>Bacillati</taxon>
        <taxon>Bacillota</taxon>
        <taxon>Negativicutes</taxon>
        <taxon>Acetonemataceae</taxon>
        <taxon>Anaerosporomusa</taxon>
    </lineage>
</organism>
<accession>A0A154BVB4</accession>
<dbReference type="Proteomes" id="UP000076268">
    <property type="component" value="Unassembled WGS sequence"/>
</dbReference>
<evidence type="ECO:0000256" key="1">
    <source>
        <dbReference type="SAM" id="MobiDB-lite"/>
    </source>
</evidence>
<keyword evidence="3" id="KW-1185">Reference proteome</keyword>
<dbReference type="EMBL" id="LSGP01000005">
    <property type="protein sequence ID" value="KYZ77916.1"/>
    <property type="molecule type" value="Genomic_DNA"/>
</dbReference>
<feature type="region of interest" description="Disordered" evidence="1">
    <location>
        <begin position="50"/>
        <end position="71"/>
    </location>
</feature>
<proteinExistence type="predicted"/>
<evidence type="ECO:0000313" key="2">
    <source>
        <dbReference type="EMBL" id="KYZ77916.1"/>
    </source>
</evidence>
<dbReference type="AlphaFoldDB" id="A0A154BVB4"/>
<name>A0A154BVB4_ANASB</name>
<comment type="caution">
    <text evidence="2">The sequence shown here is derived from an EMBL/GenBank/DDBJ whole genome shotgun (WGS) entry which is preliminary data.</text>
</comment>
<sequence length="138" mass="15461">MNSQVGTPEAEPTENSRKGLWDILQKAPACDISADCAVPEPEIALQKQDLEQEQGEKQIQQLAEPSPSDARELPEAKLLKQLSEMTHLLEQQTTILYAQQKLLEDLTGRQKKPVKRKPGMAKKLKSLIHKGKIIWSAL</sequence>
<gene>
    <name evidence="2" type="ORF">AXX12_16765</name>
</gene>